<evidence type="ECO:0000313" key="2">
    <source>
        <dbReference type="EMBL" id="SVC65483.1"/>
    </source>
</evidence>
<name>A0A382NWF3_9ZZZZ</name>
<gene>
    <name evidence="2" type="ORF">METZ01_LOCUS318337</name>
</gene>
<dbReference type="EMBL" id="UINC01103248">
    <property type="protein sequence ID" value="SVC65483.1"/>
    <property type="molecule type" value="Genomic_DNA"/>
</dbReference>
<dbReference type="AlphaFoldDB" id="A0A382NWF3"/>
<dbReference type="SUPFAM" id="SSF50891">
    <property type="entry name" value="Cyclophilin-like"/>
    <property type="match status" value="1"/>
</dbReference>
<proteinExistence type="predicted"/>
<feature type="non-terminal residue" evidence="2">
    <location>
        <position position="36"/>
    </location>
</feature>
<accession>A0A382NWF3</accession>
<dbReference type="InterPro" id="IPR002130">
    <property type="entry name" value="Cyclophilin-type_PPIase_dom"/>
</dbReference>
<organism evidence="2">
    <name type="scientific">marine metagenome</name>
    <dbReference type="NCBI Taxonomy" id="408172"/>
    <lineage>
        <taxon>unclassified sequences</taxon>
        <taxon>metagenomes</taxon>
        <taxon>ecological metagenomes</taxon>
    </lineage>
</organism>
<feature type="domain" description="PPIase cyclophilin-type" evidence="1">
    <location>
        <begin position="5"/>
        <end position="35"/>
    </location>
</feature>
<evidence type="ECO:0000259" key="1">
    <source>
        <dbReference type="Pfam" id="PF00160"/>
    </source>
</evidence>
<protein>
    <recommendedName>
        <fullName evidence="1">PPIase cyclophilin-type domain-containing protein</fullName>
    </recommendedName>
</protein>
<dbReference type="InterPro" id="IPR029000">
    <property type="entry name" value="Cyclophilin-like_dom_sf"/>
</dbReference>
<sequence length="36" mass="3901">MPTVVKMTTSAGPIEIALYTEDCPETTGNFLKLVDD</sequence>
<dbReference type="GO" id="GO:0003755">
    <property type="term" value="F:peptidyl-prolyl cis-trans isomerase activity"/>
    <property type="evidence" value="ECO:0007669"/>
    <property type="project" value="InterPro"/>
</dbReference>
<dbReference type="Pfam" id="PF00160">
    <property type="entry name" value="Pro_isomerase"/>
    <property type="match status" value="1"/>
</dbReference>
<reference evidence="2" key="1">
    <citation type="submission" date="2018-05" db="EMBL/GenBank/DDBJ databases">
        <authorList>
            <person name="Lanie J.A."/>
            <person name="Ng W.-L."/>
            <person name="Kazmierczak K.M."/>
            <person name="Andrzejewski T.M."/>
            <person name="Davidsen T.M."/>
            <person name="Wayne K.J."/>
            <person name="Tettelin H."/>
            <person name="Glass J.I."/>
            <person name="Rusch D."/>
            <person name="Podicherti R."/>
            <person name="Tsui H.-C.T."/>
            <person name="Winkler M.E."/>
        </authorList>
    </citation>
    <scope>NUCLEOTIDE SEQUENCE</scope>
</reference>
<dbReference type="Gene3D" id="2.40.100.10">
    <property type="entry name" value="Cyclophilin-like"/>
    <property type="match status" value="1"/>
</dbReference>